<dbReference type="Gene3D" id="3.40.190.10">
    <property type="entry name" value="Periplasmic binding protein-like II"/>
    <property type="match status" value="1"/>
</dbReference>
<sequence>MTKHHDTLRTGLLAAALGAVALPGLAQAEEVRFATPPWPGATVKTEVASQLLERLGYATSVKEASTAIILEGLVGGDIDVDMALWRPSQGGMLDPRLESGELVEVVHNIQGARFKLAVPGHVWDAGVRSMADLAEHADRFDHSLYGIEPGNVGNEIMQDAIDDDAYGLSDWRVVASSVTGMLSQLEANMDGERWTAFLGWEPHWMNVVYDVHYLEDPEGLWGDASSVSTVASAAFVERAPNVAAFLEQMVVPIEVQNAWVHAFSREERPLEAVAGDWLDANPERVGEWLEGVSAADGATPALEAYMDAYLADR</sequence>
<evidence type="ECO:0000259" key="2">
    <source>
        <dbReference type="Pfam" id="PF04069"/>
    </source>
</evidence>
<gene>
    <name evidence="3" type="ORF">SAMN04487956_12520</name>
</gene>
<dbReference type="GO" id="GO:0033265">
    <property type="term" value="F:choline binding"/>
    <property type="evidence" value="ECO:0007669"/>
    <property type="project" value="InterPro"/>
</dbReference>
<dbReference type="Proteomes" id="UP000199594">
    <property type="component" value="Unassembled WGS sequence"/>
</dbReference>
<keyword evidence="1" id="KW-0732">Signal</keyword>
<organism evidence="3 4">
    <name type="scientific">Halomonas saccharevitans</name>
    <dbReference type="NCBI Taxonomy" id="416872"/>
    <lineage>
        <taxon>Bacteria</taxon>
        <taxon>Pseudomonadati</taxon>
        <taxon>Pseudomonadota</taxon>
        <taxon>Gammaproteobacteria</taxon>
        <taxon>Oceanospirillales</taxon>
        <taxon>Halomonadaceae</taxon>
        <taxon>Halomonas</taxon>
    </lineage>
</organism>
<dbReference type="GO" id="GO:0042597">
    <property type="term" value="C:periplasmic space"/>
    <property type="evidence" value="ECO:0007669"/>
    <property type="project" value="InterPro"/>
</dbReference>
<evidence type="ECO:0000313" key="3">
    <source>
        <dbReference type="EMBL" id="SFT85077.1"/>
    </source>
</evidence>
<dbReference type="GO" id="GO:0015871">
    <property type="term" value="P:choline transport"/>
    <property type="evidence" value="ECO:0007669"/>
    <property type="project" value="InterPro"/>
</dbReference>
<dbReference type="OrthoDB" id="9787902at2"/>
<feature type="domain" description="ABC-type glycine betaine transport system substrate-binding" evidence="2">
    <location>
        <begin position="30"/>
        <end position="279"/>
    </location>
</feature>
<dbReference type="Pfam" id="PF04069">
    <property type="entry name" value="OpuAC"/>
    <property type="match status" value="1"/>
</dbReference>
<evidence type="ECO:0000256" key="1">
    <source>
        <dbReference type="SAM" id="SignalP"/>
    </source>
</evidence>
<dbReference type="RefSeq" id="WP_089850474.1">
    <property type="nucleotide sequence ID" value="NZ_FPAQ01000025.1"/>
</dbReference>
<name>A0A1I7BD37_9GAMM</name>
<proteinExistence type="predicted"/>
<dbReference type="GO" id="GO:0043190">
    <property type="term" value="C:ATP-binding cassette (ABC) transporter complex"/>
    <property type="evidence" value="ECO:0007669"/>
    <property type="project" value="InterPro"/>
</dbReference>
<accession>A0A1I7BD37</accession>
<evidence type="ECO:0000313" key="4">
    <source>
        <dbReference type="Proteomes" id="UP000199594"/>
    </source>
</evidence>
<dbReference type="InterPro" id="IPR017783">
    <property type="entry name" value="ABC_choline_sub-bd"/>
</dbReference>
<reference evidence="3 4" key="1">
    <citation type="submission" date="2016-10" db="EMBL/GenBank/DDBJ databases">
        <authorList>
            <person name="de Groot N.N."/>
        </authorList>
    </citation>
    <scope>NUCLEOTIDE SEQUENCE [LARGE SCALE GENOMIC DNA]</scope>
    <source>
        <strain evidence="3 4">CGMCC 1.6493</strain>
    </source>
</reference>
<protein>
    <submittedName>
        <fullName evidence="3">Glycine betaine/proline transport system substrate-binding protein</fullName>
    </submittedName>
</protein>
<dbReference type="Gene3D" id="3.40.190.100">
    <property type="entry name" value="Glycine betaine-binding periplasmic protein, domain 2"/>
    <property type="match status" value="1"/>
</dbReference>
<dbReference type="CDD" id="cd13640">
    <property type="entry name" value="PBP2_ChoX"/>
    <property type="match status" value="1"/>
</dbReference>
<dbReference type="InterPro" id="IPR007210">
    <property type="entry name" value="ABC_Gly_betaine_transp_sub-bd"/>
</dbReference>
<dbReference type="SUPFAM" id="SSF53850">
    <property type="entry name" value="Periplasmic binding protein-like II"/>
    <property type="match status" value="1"/>
</dbReference>
<dbReference type="EMBL" id="FPAQ01000025">
    <property type="protein sequence ID" value="SFT85077.1"/>
    <property type="molecule type" value="Genomic_DNA"/>
</dbReference>
<feature type="signal peptide" evidence="1">
    <location>
        <begin position="1"/>
        <end position="28"/>
    </location>
</feature>
<dbReference type="GO" id="GO:0022857">
    <property type="term" value="F:transmembrane transporter activity"/>
    <property type="evidence" value="ECO:0007669"/>
    <property type="project" value="InterPro"/>
</dbReference>
<dbReference type="AlphaFoldDB" id="A0A1I7BD37"/>
<feature type="chain" id="PRO_5011482472" evidence="1">
    <location>
        <begin position="29"/>
        <end position="313"/>
    </location>
</feature>